<dbReference type="AlphaFoldDB" id="A0A517ZF90"/>
<feature type="signal peptide" evidence="2">
    <location>
        <begin position="1"/>
        <end position="26"/>
    </location>
</feature>
<gene>
    <name evidence="3" type="ORF">Mal4_55010</name>
</gene>
<dbReference type="RefSeq" id="WP_145372348.1">
    <property type="nucleotide sequence ID" value="NZ_CP036275.1"/>
</dbReference>
<reference evidence="3 4" key="1">
    <citation type="submission" date="2019-02" db="EMBL/GenBank/DDBJ databases">
        <title>Deep-cultivation of Planctomycetes and their phenomic and genomic characterization uncovers novel biology.</title>
        <authorList>
            <person name="Wiegand S."/>
            <person name="Jogler M."/>
            <person name="Boedeker C."/>
            <person name="Pinto D."/>
            <person name="Vollmers J."/>
            <person name="Rivas-Marin E."/>
            <person name="Kohn T."/>
            <person name="Peeters S.H."/>
            <person name="Heuer A."/>
            <person name="Rast P."/>
            <person name="Oberbeckmann S."/>
            <person name="Bunk B."/>
            <person name="Jeske O."/>
            <person name="Meyerdierks A."/>
            <person name="Storesund J.E."/>
            <person name="Kallscheuer N."/>
            <person name="Luecker S."/>
            <person name="Lage O.M."/>
            <person name="Pohl T."/>
            <person name="Merkel B.J."/>
            <person name="Hornburger P."/>
            <person name="Mueller R.-W."/>
            <person name="Bruemmer F."/>
            <person name="Labrenz M."/>
            <person name="Spormann A.M."/>
            <person name="Op den Camp H."/>
            <person name="Overmann J."/>
            <person name="Amann R."/>
            <person name="Jetten M.S.M."/>
            <person name="Mascher T."/>
            <person name="Medema M.H."/>
            <person name="Devos D.P."/>
            <person name="Kaster A.-K."/>
            <person name="Ovreas L."/>
            <person name="Rohde M."/>
            <person name="Galperin M.Y."/>
            <person name="Jogler C."/>
        </authorList>
    </citation>
    <scope>NUCLEOTIDE SEQUENCE [LARGE SCALE GENOMIC DNA]</scope>
    <source>
        <strain evidence="3 4">Mal4</strain>
    </source>
</reference>
<feature type="compositionally biased region" description="Low complexity" evidence="1">
    <location>
        <begin position="92"/>
        <end position="107"/>
    </location>
</feature>
<feature type="chain" id="PRO_5022152446" description="DUF3299 domain-containing protein" evidence="2">
    <location>
        <begin position="27"/>
        <end position="311"/>
    </location>
</feature>
<accession>A0A517ZF90</accession>
<evidence type="ECO:0000313" key="3">
    <source>
        <dbReference type="EMBL" id="QDU41136.1"/>
    </source>
</evidence>
<protein>
    <recommendedName>
        <fullName evidence="5">DUF3299 domain-containing protein</fullName>
    </recommendedName>
</protein>
<name>A0A517ZF90_9PLAN</name>
<keyword evidence="4" id="KW-1185">Reference proteome</keyword>
<organism evidence="3 4">
    <name type="scientific">Maioricimonas rarisocia</name>
    <dbReference type="NCBI Taxonomy" id="2528026"/>
    <lineage>
        <taxon>Bacteria</taxon>
        <taxon>Pseudomonadati</taxon>
        <taxon>Planctomycetota</taxon>
        <taxon>Planctomycetia</taxon>
        <taxon>Planctomycetales</taxon>
        <taxon>Planctomycetaceae</taxon>
        <taxon>Maioricimonas</taxon>
    </lineage>
</organism>
<dbReference type="Gene3D" id="2.40.50.870">
    <property type="entry name" value="Protein of unknown function (DUF3299)"/>
    <property type="match status" value="1"/>
</dbReference>
<proteinExistence type="predicted"/>
<dbReference type="OrthoDB" id="267771at2"/>
<dbReference type="EMBL" id="CP036275">
    <property type="protein sequence ID" value="QDU41136.1"/>
    <property type="molecule type" value="Genomic_DNA"/>
</dbReference>
<dbReference type="Proteomes" id="UP000320496">
    <property type="component" value="Chromosome"/>
</dbReference>
<evidence type="ECO:0000256" key="1">
    <source>
        <dbReference type="SAM" id="MobiDB-lite"/>
    </source>
</evidence>
<evidence type="ECO:0008006" key="5">
    <source>
        <dbReference type="Google" id="ProtNLM"/>
    </source>
</evidence>
<sequence length="311" mass="33504" precursor="true">MRRFRVPEVSCLCVLGLMSISGCSTGDDAEYRTYEAVTQTETGIGEEPAHAEADAADEDAESAGDVTTPTEPAAVDPIDGTSGEPAPVMEQPVETPEPAAPVEAPMPDSVATDDGSPPETPTTSNGGNSPMPEPVVEPRTAAPGERVVESGDAPAETETPKKQEGGVKLLVPEREFQTEGPEGALRVSFDDLDLLKVLNMDPVTADAPNLLPDWMRELDGKRIRLRGFMYPPPLEKGLPGFVLARDNQICCFGRNPKPYDILPVQMRSGVTTDYIQGRPFDVVGVFHLRPDIEDGDVYQLYEIDDAIVIDN</sequence>
<evidence type="ECO:0000313" key="4">
    <source>
        <dbReference type="Proteomes" id="UP000320496"/>
    </source>
</evidence>
<feature type="region of interest" description="Disordered" evidence="1">
    <location>
        <begin position="40"/>
        <end position="168"/>
    </location>
</feature>
<dbReference type="KEGG" id="mri:Mal4_55010"/>
<feature type="compositionally biased region" description="Basic and acidic residues" evidence="1">
    <location>
        <begin position="158"/>
        <end position="168"/>
    </location>
</feature>
<dbReference type="PROSITE" id="PS51257">
    <property type="entry name" value="PROKAR_LIPOPROTEIN"/>
    <property type="match status" value="1"/>
</dbReference>
<keyword evidence="2" id="KW-0732">Signal</keyword>
<evidence type="ECO:0000256" key="2">
    <source>
        <dbReference type="SAM" id="SignalP"/>
    </source>
</evidence>